<sequence length="85" mass="9895">MLTKRTNILFDQDTWDYLVGLAQNNDSSVGELIRTAVYKIYLDKEDHINQQKSEGVNQINQIRASIKHKFSTKELSVSIDYGRKY</sequence>
<dbReference type="AlphaFoldDB" id="A0A2H0BUD8"/>
<reference evidence="1 2" key="1">
    <citation type="submission" date="2017-09" db="EMBL/GenBank/DDBJ databases">
        <title>Depth-based differentiation of microbial function through sediment-hosted aquifers and enrichment of novel symbionts in the deep terrestrial subsurface.</title>
        <authorList>
            <person name="Probst A.J."/>
            <person name="Ladd B."/>
            <person name="Jarett J.K."/>
            <person name="Geller-Mcgrath D.E."/>
            <person name="Sieber C.M."/>
            <person name="Emerson J.B."/>
            <person name="Anantharaman K."/>
            <person name="Thomas B.C."/>
            <person name="Malmstrom R."/>
            <person name="Stieglmeier M."/>
            <person name="Klingl A."/>
            <person name="Woyke T."/>
            <person name="Ryan C.M."/>
            <person name="Banfield J.F."/>
        </authorList>
    </citation>
    <scope>NUCLEOTIDE SEQUENCE [LARGE SCALE GENOMIC DNA]</scope>
    <source>
        <strain evidence="1">CG22_combo_CG10-13_8_21_14_all_38_20</strain>
    </source>
</reference>
<accession>A0A2H0BUD8</accession>
<proteinExistence type="predicted"/>
<evidence type="ECO:0000313" key="2">
    <source>
        <dbReference type="Proteomes" id="UP000231246"/>
    </source>
</evidence>
<evidence type="ECO:0000313" key="1">
    <source>
        <dbReference type="EMBL" id="PIP61139.1"/>
    </source>
</evidence>
<organism evidence="1 2">
    <name type="scientific">Candidatus Roizmanbacteria bacterium CG22_combo_CG10-13_8_21_14_all_38_20</name>
    <dbReference type="NCBI Taxonomy" id="1974862"/>
    <lineage>
        <taxon>Bacteria</taxon>
        <taxon>Candidatus Roizmaniibacteriota</taxon>
    </lineage>
</organism>
<dbReference type="Proteomes" id="UP000231246">
    <property type="component" value="Unassembled WGS sequence"/>
</dbReference>
<protein>
    <recommendedName>
        <fullName evidence="3">CopG family transcriptional regulator</fullName>
    </recommendedName>
</protein>
<name>A0A2H0BUD8_9BACT</name>
<evidence type="ECO:0008006" key="3">
    <source>
        <dbReference type="Google" id="ProtNLM"/>
    </source>
</evidence>
<gene>
    <name evidence="1" type="ORF">COW99_05090</name>
</gene>
<comment type="caution">
    <text evidence="1">The sequence shown here is derived from an EMBL/GenBank/DDBJ whole genome shotgun (WGS) entry which is preliminary data.</text>
</comment>
<dbReference type="EMBL" id="PCTA01000033">
    <property type="protein sequence ID" value="PIP61139.1"/>
    <property type="molecule type" value="Genomic_DNA"/>
</dbReference>